<protein>
    <submittedName>
        <fullName evidence="1">(thale cress) hypothetical protein</fullName>
    </submittedName>
</protein>
<evidence type="ECO:0000313" key="2">
    <source>
        <dbReference type="Proteomes" id="UP000516314"/>
    </source>
</evidence>
<proteinExistence type="predicted"/>
<dbReference type="Proteomes" id="UP000516314">
    <property type="component" value="Chromosome 2"/>
</dbReference>
<dbReference type="PANTHER" id="PTHR37212:SF2">
    <property type="entry name" value="ACTIN PROTEIN 2_3 COMPLEX SUBUNIT-LIKE PROTEIN"/>
    <property type="match status" value="1"/>
</dbReference>
<name>A0A7G2EBP9_ARATH</name>
<accession>A0A7G2EBP9</accession>
<gene>
    <name evidence="1" type="ORF">AT9943_LOCUS7894</name>
</gene>
<organism evidence="1 2">
    <name type="scientific">Arabidopsis thaliana</name>
    <name type="common">Mouse-ear cress</name>
    <dbReference type="NCBI Taxonomy" id="3702"/>
    <lineage>
        <taxon>Eukaryota</taxon>
        <taxon>Viridiplantae</taxon>
        <taxon>Streptophyta</taxon>
        <taxon>Embryophyta</taxon>
        <taxon>Tracheophyta</taxon>
        <taxon>Spermatophyta</taxon>
        <taxon>Magnoliopsida</taxon>
        <taxon>eudicotyledons</taxon>
        <taxon>Gunneridae</taxon>
        <taxon>Pentapetalae</taxon>
        <taxon>rosids</taxon>
        <taxon>malvids</taxon>
        <taxon>Brassicales</taxon>
        <taxon>Brassicaceae</taxon>
        <taxon>Camelineae</taxon>
        <taxon>Arabidopsis</taxon>
    </lineage>
</organism>
<dbReference type="PANTHER" id="PTHR37212">
    <property type="entry name" value="ACTIN PROTEIN 2/3 COMPLEX SUBUNIT-LIKE PROTEIN"/>
    <property type="match status" value="1"/>
</dbReference>
<dbReference type="AlphaFoldDB" id="A0A7G2EBP9"/>
<reference evidence="1 2" key="1">
    <citation type="submission" date="2020-09" db="EMBL/GenBank/DDBJ databases">
        <authorList>
            <person name="Ashkenazy H."/>
        </authorList>
    </citation>
    <scope>NUCLEOTIDE SEQUENCE [LARGE SCALE GENOMIC DNA]</scope>
    <source>
        <strain evidence="2">cv. Cdm-0</strain>
    </source>
</reference>
<dbReference type="EMBL" id="LR881467">
    <property type="protein sequence ID" value="CAD5319724.1"/>
    <property type="molecule type" value="Genomic_DNA"/>
</dbReference>
<sequence>MDLDGPLDFENEDPLVNPPTIVEKRKKVIGLDDLLSDFYKEKSKVIDKVNKKRKVSKVYHSDDDEQGQVDKLSQCVVECQNQMNEIADEEENQEWGLSMFGDQKTPIPSLLVDLDSCCLLKEFMNNQLNLVVGLTVDEGTTFLEGLLVNGWLTRLILTCARVDKFICKWTLNICVCSSSLFNFVYSTDFGLPCGFDVWDLPVLYSSKEDLRSSACDFWCSILLSQNKVNGAPVEIYWLPNYQELKEALESYGFRISLSHSQDVELAEADSESQGPPQNIRAWFTLVTTCCQVRCKKPIFTTSQVEQIAEILVLLLLDRGLLGVSLLLQECLISVIGSFKEEEWISSCKKIANSLASRVPQDMNCLRVVESVSGVDARSKHLRSSIAHQMLVVLLDHKDSDEKLLSSLMSINVKERSCNLFKMYIFVVLAENWLFSSTLVEAKPVLRDMWAVFLRNCSCQINSTDLRSYASKVRTRAAYLLQGCSSN</sequence>
<evidence type="ECO:0000313" key="1">
    <source>
        <dbReference type="EMBL" id="CAD5319724.1"/>
    </source>
</evidence>